<evidence type="ECO:0000256" key="4">
    <source>
        <dbReference type="ARBA" id="ARBA00022989"/>
    </source>
</evidence>
<comment type="caution">
    <text evidence="6">The sequence shown here is derived from an EMBL/GenBank/DDBJ whole genome shotgun (WGS) entry which is preliminary data.</text>
</comment>
<organism evidence="6 7">
    <name type="scientific">Plesiomonas shigelloides</name>
    <name type="common">Aeromonas shigelloides</name>
    <dbReference type="NCBI Taxonomy" id="703"/>
    <lineage>
        <taxon>Bacteria</taxon>
        <taxon>Pseudomonadati</taxon>
        <taxon>Pseudomonadota</taxon>
        <taxon>Gammaproteobacteria</taxon>
        <taxon>Enterobacterales</taxon>
        <taxon>Enterobacteriaceae</taxon>
        <taxon>Plesiomonas</taxon>
    </lineage>
</organism>
<evidence type="ECO:0000256" key="3">
    <source>
        <dbReference type="ARBA" id="ARBA00022692"/>
    </source>
</evidence>
<keyword evidence="3" id="KW-0812">Transmembrane</keyword>
<dbReference type="InterPro" id="IPR036458">
    <property type="entry name" value="Na:dicarbo_symporter_sf"/>
</dbReference>
<reference evidence="6" key="1">
    <citation type="submission" date="2021-03" db="EMBL/GenBank/DDBJ databases">
        <title>Plesiomonas shigelloides zfcc0051, isolated from zebrafish feces.</title>
        <authorList>
            <person name="Vanderhoek Z."/>
            <person name="Gaulke C."/>
        </authorList>
    </citation>
    <scope>NUCLEOTIDE SEQUENCE</scope>
    <source>
        <strain evidence="6">Zfcc0051</strain>
    </source>
</reference>
<proteinExistence type="predicted"/>
<comment type="subcellular location">
    <subcellularLocation>
        <location evidence="1">Membrane</location>
        <topology evidence="1">Multi-pass membrane protein</topology>
    </subcellularLocation>
</comment>
<gene>
    <name evidence="6" type="ORF">J2R62_18375</name>
</gene>
<dbReference type="SUPFAM" id="SSF118215">
    <property type="entry name" value="Proton glutamate symport protein"/>
    <property type="match status" value="1"/>
</dbReference>
<dbReference type="Proteomes" id="UP000664658">
    <property type="component" value="Unassembled WGS sequence"/>
</dbReference>
<evidence type="ECO:0000313" key="7">
    <source>
        <dbReference type="Proteomes" id="UP000664658"/>
    </source>
</evidence>
<keyword evidence="5" id="KW-0472">Membrane</keyword>
<dbReference type="GO" id="GO:0016020">
    <property type="term" value="C:membrane"/>
    <property type="evidence" value="ECO:0007669"/>
    <property type="project" value="UniProtKB-SubCell"/>
</dbReference>
<evidence type="ECO:0000256" key="2">
    <source>
        <dbReference type="ARBA" id="ARBA00022448"/>
    </source>
</evidence>
<dbReference type="Gene3D" id="1.10.3860.10">
    <property type="entry name" value="Sodium:dicarboxylate symporter"/>
    <property type="match status" value="1"/>
</dbReference>
<keyword evidence="4" id="KW-1133">Transmembrane helix</keyword>
<feature type="non-terminal residue" evidence="6">
    <location>
        <position position="45"/>
    </location>
</feature>
<keyword evidence="2" id="KW-0813">Transport</keyword>
<dbReference type="GO" id="GO:0015293">
    <property type="term" value="F:symporter activity"/>
    <property type="evidence" value="ECO:0007669"/>
    <property type="project" value="InterPro"/>
</dbReference>
<name>A0A8I1WA25_PLESH</name>
<protein>
    <submittedName>
        <fullName evidence="6">Cation:dicarboxylase symporter family transporter</fullName>
    </submittedName>
</protein>
<dbReference type="AlphaFoldDB" id="A0A8I1WA25"/>
<accession>A0A8I1WA25</accession>
<evidence type="ECO:0000313" key="6">
    <source>
        <dbReference type="EMBL" id="MBO1110086.1"/>
    </source>
</evidence>
<dbReference type="RefSeq" id="WP_207542953.1">
    <property type="nucleotide sequence ID" value="NZ_JAFNAA010000292.1"/>
</dbReference>
<dbReference type="Pfam" id="PF00375">
    <property type="entry name" value="SDF"/>
    <property type="match status" value="1"/>
</dbReference>
<sequence>MWLPVQFITIGAIVKRSPLFLLKNMMPAYFTALGTMHSAPTLPLT</sequence>
<dbReference type="InterPro" id="IPR001991">
    <property type="entry name" value="Na-dicarboxylate_symporter"/>
</dbReference>
<dbReference type="EMBL" id="JAFNAA010000292">
    <property type="protein sequence ID" value="MBO1110086.1"/>
    <property type="molecule type" value="Genomic_DNA"/>
</dbReference>
<evidence type="ECO:0000256" key="1">
    <source>
        <dbReference type="ARBA" id="ARBA00004141"/>
    </source>
</evidence>
<evidence type="ECO:0000256" key="5">
    <source>
        <dbReference type="ARBA" id="ARBA00023136"/>
    </source>
</evidence>